<accession>A0ABT3QG60</accession>
<protein>
    <submittedName>
        <fullName evidence="1">Uncharacterized protein</fullName>
    </submittedName>
</protein>
<dbReference type="RefSeq" id="WP_173559731.1">
    <property type="nucleotide sequence ID" value="NZ_JAERKZ010000004.1"/>
</dbReference>
<reference evidence="1 2" key="1">
    <citation type="submission" date="2022-11" db="EMBL/GenBank/DDBJ databases">
        <title>Genome sequencing of Acetobacter type strain.</title>
        <authorList>
            <person name="Heo J."/>
            <person name="Lee D."/>
            <person name="Han B.-H."/>
            <person name="Hong S.-B."/>
            <person name="Kwon S.-W."/>
        </authorList>
    </citation>
    <scope>NUCLEOTIDE SEQUENCE [LARGE SCALE GENOMIC DNA]</scope>
    <source>
        <strain evidence="1 2">KACC 21253</strain>
    </source>
</reference>
<proteinExistence type="predicted"/>
<comment type="caution">
    <text evidence="1">The sequence shown here is derived from an EMBL/GenBank/DDBJ whole genome shotgun (WGS) entry which is preliminary data.</text>
</comment>
<organism evidence="1 2">
    <name type="scientific">Acetobacter thailandicus</name>
    <dbReference type="NCBI Taxonomy" id="1502842"/>
    <lineage>
        <taxon>Bacteria</taxon>
        <taxon>Pseudomonadati</taxon>
        <taxon>Pseudomonadota</taxon>
        <taxon>Alphaproteobacteria</taxon>
        <taxon>Acetobacterales</taxon>
        <taxon>Acetobacteraceae</taxon>
        <taxon>Acetobacter</taxon>
    </lineage>
</organism>
<keyword evidence="2" id="KW-1185">Reference proteome</keyword>
<sequence>MVSKVDLTLADDLESVVMTLSSDDESAEAVKVALSAEQVTSLLQVLGRVRETMLKDKAVPPIEGARFSAVSRTRWALQPEVVTGGSVLAFQHPAYGPVGLVLTPNDSEKLVRGLQIHHGLRVEGRPDDRKLN</sequence>
<dbReference type="EMBL" id="JAPIUZ010000005">
    <property type="protein sequence ID" value="MCX2564274.1"/>
    <property type="molecule type" value="Genomic_DNA"/>
</dbReference>
<evidence type="ECO:0000313" key="1">
    <source>
        <dbReference type="EMBL" id="MCX2564274.1"/>
    </source>
</evidence>
<gene>
    <name evidence="1" type="ORF">OQ497_09915</name>
</gene>
<name>A0ABT3QG60_9PROT</name>
<evidence type="ECO:0000313" key="2">
    <source>
        <dbReference type="Proteomes" id="UP001301152"/>
    </source>
</evidence>
<dbReference type="Proteomes" id="UP001301152">
    <property type="component" value="Unassembled WGS sequence"/>
</dbReference>